<protein>
    <submittedName>
        <fullName evidence="1">Uncharacterized protein</fullName>
    </submittedName>
</protein>
<name>A0A1R3HHR9_COCAP</name>
<dbReference type="Gramene" id="OMO69838">
    <property type="protein sequence ID" value="OMO69838"/>
    <property type="gene ID" value="CCACVL1_19233"/>
</dbReference>
<dbReference type="EMBL" id="AWWV01011946">
    <property type="protein sequence ID" value="OMO69838.1"/>
    <property type="molecule type" value="Genomic_DNA"/>
</dbReference>
<accession>A0A1R3HHR9</accession>
<dbReference type="AlphaFoldDB" id="A0A1R3HHR9"/>
<organism evidence="1 2">
    <name type="scientific">Corchorus capsularis</name>
    <name type="common">Jute</name>
    <dbReference type="NCBI Taxonomy" id="210143"/>
    <lineage>
        <taxon>Eukaryota</taxon>
        <taxon>Viridiplantae</taxon>
        <taxon>Streptophyta</taxon>
        <taxon>Embryophyta</taxon>
        <taxon>Tracheophyta</taxon>
        <taxon>Spermatophyta</taxon>
        <taxon>Magnoliopsida</taxon>
        <taxon>eudicotyledons</taxon>
        <taxon>Gunneridae</taxon>
        <taxon>Pentapetalae</taxon>
        <taxon>rosids</taxon>
        <taxon>malvids</taxon>
        <taxon>Malvales</taxon>
        <taxon>Malvaceae</taxon>
        <taxon>Grewioideae</taxon>
        <taxon>Apeibeae</taxon>
        <taxon>Corchorus</taxon>
    </lineage>
</organism>
<evidence type="ECO:0000313" key="2">
    <source>
        <dbReference type="Proteomes" id="UP000188268"/>
    </source>
</evidence>
<keyword evidence="2" id="KW-1185">Reference proteome</keyword>
<gene>
    <name evidence="1" type="ORF">CCACVL1_19233</name>
</gene>
<reference evidence="1 2" key="1">
    <citation type="submission" date="2013-09" db="EMBL/GenBank/DDBJ databases">
        <title>Corchorus capsularis genome sequencing.</title>
        <authorList>
            <person name="Alam M."/>
            <person name="Haque M.S."/>
            <person name="Islam M.S."/>
            <person name="Emdad E.M."/>
            <person name="Islam M.M."/>
            <person name="Ahmed B."/>
            <person name="Halim A."/>
            <person name="Hossen Q.M.M."/>
            <person name="Hossain M.Z."/>
            <person name="Ahmed R."/>
            <person name="Khan M.M."/>
            <person name="Islam R."/>
            <person name="Rashid M.M."/>
            <person name="Khan S.A."/>
            <person name="Rahman M.S."/>
            <person name="Alam M."/>
        </authorList>
    </citation>
    <scope>NUCLEOTIDE SEQUENCE [LARGE SCALE GENOMIC DNA]</scope>
    <source>
        <strain evidence="2">cv. CVL-1</strain>
        <tissue evidence="1">Whole seedling</tissue>
    </source>
</reference>
<evidence type="ECO:0000313" key="1">
    <source>
        <dbReference type="EMBL" id="OMO69838.1"/>
    </source>
</evidence>
<sequence>MYLNLLVHRKLPRRYRSHEPPLLSLPEFPFAVEKEPFGSSSTAELGSALIFLKHRPNVPRINPNRATFRLKFALSNRWIKLCFR</sequence>
<proteinExistence type="predicted"/>
<dbReference type="Proteomes" id="UP000188268">
    <property type="component" value="Unassembled WGS sequence"/>
</dbReference>
<comment type="caution">
    <text evidence="1">The sequence shown here is derived from an EMBL/GenBank/DDBJ whole genome shotgun (WGS) entry which is preliminary data.</text>
</comment>